<keyword evidence="3" id="KW-0150">Chloroplast</keyword>
<dbReference type="Pfam" id="PF04483">
    <property type="entry name" value="DUF565"/>
    <property type="match status" value="1"/>
</dbReference>
<dbReference type="InterPro" id="IPR007572">
    <property type="entry name" value="Uncharacterised_Ycf20"/>
</dbReference>
<gene>
    <name evidence="3" type="primary">ycf20</name>
</gene>
<feature type="transmembrane region" description="Helical" evidence="2">
    <location>
        <begin position="16"/>
        <end position="37"/>
    </location>
</feature>
<evidence type="ECO:0000313" key="3">
    <source>
        <dbReference type="EMBL" id="BBD20229.1"/>
    </source>
</evidence>
<feature type="transmembrane region" description="Helical" evidence="2">
    <location>
        <begin position="43"/>
        <end position="62"/>
    </location>
</feature>
<comment type="similarity">
    <text evidence="1">Belongs to the ycf20 family.</text>
</comment>
<dbReference type="AlphaFoldDB" id="A0A2Z6BES6"/>
<sequence length="105" mass="12246">MENLKNLLVNFQYEKINFFSLFLLVCSFTLGNLIGIISKKINYNIFTIFFFNIIIEFINYLCYSSNTLESLFNKIPIRGKIKILLNIFKRGLLLGIFVEAFKLGS</sequence>
<protein>
    <submittedName>
        <fullName evidence="3">Conserved protein Ycf20</fullName>
    </submittedName>
</protein>
<keyword evidence="2" id="KW-0472">Membrane</keyword>
<organism evidence="3">
    <name type="scientific">Prototheca cutis</name>
    <dbReference type="NCBI Taxonomy" id="575411"/>
    <lineage>
        <taxon>Eukaryota</taxon>
        <taxon>Viridiplantae</taxon>
        <taxon>Chlorophyta</taxon>
        <taxon>core chlorophytes</taxon>
        <taxon>Trebouxiophyceae</taxon>
        <taxon>Chlorellales</taxon>
        <taxon>Chlorellaceae</taxon>
        <taxon>Prototheca</taxon>
    </lineage>
</organism>
<dbReference type="GeneID" id="36676070"/>
<dbReference type="RefSeq" id="YP_009478322.1">
    <property type="nucleotide sequence ID" value="NC_037480.1"/>
</dbReference>
<evidence type="ECO:0000256" key="2">
    <source>
        <dbReference type="SAM" id="Phobius"/>
    </source>
</evidence>
<evidence type="ECO:0000256" key="1">
    <source>
        <dbReference type="ARBA" id="ARBA00009846"/>
    </source>
</evidence>
<keyword evidence="2" id="KW-1133">Transmembrane helix</keyword>
<keyword evidence="3" id="KW-0934">Plastid</keyword>
<dbReference type="EMBL" id="AP018373">
    <property type="protein sequence ID" value="BBD20229.1"/>
    <property type="molecule type" value="Genomic_DNA"/>
</dbReference>
<name>A0A2Z6BES6_9CHLO</name>
<keyword evidence="2" id="KW-0812">Transmembrane</keyword>
<reference evidence="3" key="1">
    <citation type="journal article" date="2018" name="Sci. Rep.">
        <title>Multiple losses of photosynthesis and convergent reductive genome evolution in the colourless green algae Prototheca.</title>
        <authorList>
            <person name="Suzuki S."/>
            <person name="Endoh R."/>
            <person name="Manabe R.I."/>
            <person name="Ohkuma M."/>
            <person name="Hirakawa Y."/>
        </authorList>
    </citation>
    <scope>NUCLEOTIDE SEQUENCE</scope>
    <source>
        <strain evidence="3">JCM 15793</strain>
    </source>
</reference>
<proteinExistence type="inferred from homology"/>
<geneLocation type="chloroplast" evidence="3"/>
<accession>A0A2Z6BES6</accession>